<protein>
    <submittedName>
        <fullName evidence="2">Nucleocapsid protein</fullName>
    </submittedName>
</protein>
<feature type="transmembrane region" description="Helical" evidence="1">
    <location>
        <begin position="168"/>
        <end position="188"/>
    </location>
</feature>
<organism evidence="2 3">
    <name type="scientific">Anopheles triannulatus orthophasmavirus</name>
    <dbReference type="NCBI Taxonomy" id="2546222"/>
    <lineage>
        <taxon>Viruses</taxon>
        <taxon>Riboviria</taxon>
        <taxon>Orthornavirae</taxon>
        <taxon>Negarnaviricota</taxon>
        <taxon>Polyploviricotina</taxon>
        <taxon>Bunyaviricetes</taxon>
        <taxon>Elliovirales</taxon>
        <taxon>Phasmaviridae</taxon>
        <taxon>Orthophasmavirus</taxon>
        <taxon>Orthophasmavirus anophelae</taxon>
    </lineage>
</organism>
<reference evidence="2 3" key="1">
    <citation type="journal article" date="2019" name="BMC Genomics">
        <title>An insight into the sialotranscriptome and virome of Amazonian anophelines.</title>
        <authorList>
            <person name="Scarpassa V.M."/>
            <person name="Debat H.J."/>
            <person name="Alencar R.B."/>
            <person name="Saraiva J.F."/>
            <person name="Calvo E."/>
            <person name="Arca B."/>
            <person name="Ribeiro J.M."/>
        </authorList>
    </citation>
    <scope>NUCLEOTIDE SEQUENCE [LARGE SCALE GENOMIC DNA]</scope>
    <source>
        <strain evidence="2">AMA</strain>
    </source>
</reference>
<keyword evidence="1" id="KW-1133">Transmembrane helix</keyword>
<keyword evidence="2" id="KW-0543">Viral nucleoprotein</keyword>
<dbReference type="KEGG" id="vg:65246974"/>
<dbReference type="EMBL" id="MH822968">
    <property type="protein sequence ID" value="QBK47220.1"/>
    <property type="molecule type" value="Viral_cRNA"/>
</dbReference>
<keyword evidence="1" id="KW-0472">Membrane</keyword>
<evidence type="ECO:0000313" key="2">
    <source>
        <dbReference type="EMBL" id="QBK47220.1"/>
    </source>
</evidence>
<proteinExistence type="predicted"/>
<evidence type="ECO:0000313" key="3">
    <source>
        <dbReference type="Proteomes" id="UP000501119"/>
    </source>
</evidence>
<keyword evidence="2" id="KW-0946">Virion</keyword>
<name>A0A481XUC0_9VIRU</name>
<dbReference type="Proteomes" id="UP000501119">
    <property type="component" value="Genome"/>
</dbReference>
<dbReference type="GO" id="GO:0019013">
    <property type="term" value="C:viral nucleocapsid"/>
    <property type="evidence" value="ECO:0007669"/>
    <property type="project" value="UniProtKB-KW"/>
</dbReference>
<accession>A0A481XUC0</accession>
<evidence type="ECO:0000256" key="1">
    <source>
        <dbReference type="SAM" id="Phobius"/>
    </source>
</evidence>
<dbReference type="RefSeq" id="YP_010086187.1">
    <property type="nucleotide sequence ID" value="NC_055393.1"/>
</dbReference>
<sequence>MSSQARKGTSVQDFLSATNGVEGEFNVRGVTPEALGKHDGAAEYNILGISPAEVASLHSGVQFNFRELEDSFKTLCTDYGMDLSIDTKSYALEFAVKMIYEVGPASRQVKKGQADKRWKFRFVDTTKEKAEKYTAVFVASYKTSEPPMTTPTVVNGQMILTMKQASLLAVRVFCMAIEVCAANGIFLMTPLCGAIFSKNSLEDLAMILTRSNEDKAIGRTLKILTCSCQSGGHYLEESDATVAVIAAVCATRTMNDKKVRSQIIVKTYKQYASMKKPFNDDLYMLLGVHATGGVPIEHSSKALIEKYESTHKPMPPMSMYNAAYSSGVRTVAAMPQVTEEPKPSTSKNQGN</sequence>
<keyword evidence="1" id="KW-0812">Transmembrane</keyword>
<dbReference type="GeneID" id="65246974"/>
<keyword evidence="3" id="KW-1185">Reference proteome</keyword>